<dbReference type="GO" id="GO:0005654">
    <property type="term" value="C:nucleoplasm"/>
    <property type="evidence" value="ECO:0007669"/>
    <property type="project" value="UniProtKB-ARBA"/>
</dbReference>
<name>A0A498M5N2_LABRO</name>
<reference evidence="7 8" key="1">
    <citation type="submission" date="2018-03" db="EMBL/GenBank/DDBJ databases">
        <title>Draft genome sequence of Rohu Carp (Labeo rohita).</title>
        <authorList>
            <person name="Das P."/>
            <person name="Kushwaha B."/>
            <person name="Joshi C.G."/>
            <person name="Kumar D."/>
            <person name="Nagpure N.S."/>
            <person name="Sahoo L."/>
            <person name="Das S.P."/>
            <person name="Bit A."/>
            <person name="Patnaik S."/>
            <person name="Meher P.K."/>
            <person name="Jayasankar P."/>
            <person name="Koringa P.G."/>
            <person name="Patel N.V."/>
            <person name="Hinsu A.T."/>
            <person name="Kumar R."/>
            <person name="Pandey M."/>
            <person name="Agarwal S."/>
            <person name="Srivastava S."/>
            <person name="Singh M."/>
            <person name="Iquebal M.A."/>
            <person name="Jaiswal S."/>
            <person name="Angadi U.B."/>
            <person name="Kumar N."/>
            <person name="Raza M."/>
            <person name="Shah T.M."/>
            <person name="Rai A."/>
            <person name="Jena J.K."/>
        </authorList>
    </citation>
    <scope>NUCLEOTIDE SEQUENCE [LARGE SCALE GENOMIC DNA]</scope>
    <source>
        <strain evidence="7">DASCIFA01</strain>
        <tissue evidence="7">Testis</tissue>
    </source>
</reference>
<dbReference type="STRING" id="84645.A0A498M5N2"/>
<dbReference type="PANTHER" id="PTHR12460:SF3">
    <property type="entry name" value="REGULATION OF NUCLEAR PRE-MRNA DOMAIN-CONTAINING PROTEIN 1B"/>
    <property type="match status" value="1"/>
</dbReference>
<dbReference type="PANTHER" id="PTHR12460">
    <property type="entry name" value="CYCLIN-DEPENDENT KINASE INHIBITOR-RELATED PROTEIN"/>
    <property type="match status" value="1"/>
</dbReference>
<evidence type="ECO:0000256" key="4">
    <source>
        <dbReference type="SAM" id="MobiDB-lite"/>
    </source>
</evidence>
<dbReference type="FunFam" id="1.25.40.90:FF:000007">
    <property type="entry name" value="Regulation of nuclear pre-mRNA domain-containing protein 1B"/>
    <property type="match status" value="1"/>
</dbReference>
<keyword evidence="8" id="KW-1185">Reference proteome</keyword>
<dbReference type="GO" id="GO:0042802">
    <property type="term" value="F:identical protein binding"/>
    <property type="evidence" value="ECO:0007669"/>
    <property type="project" value="UniProtKB-ARBA"/>
</dbReference>
<evidence type="ECO:0000256" key="5">
    <source>
        <dbReference type="SAM" id="Phobius"/>
    </source>
</evidence>
<keyword evidence="5" id="KW-0812">Transmembrane</keyword>
<keyword evidence="5" id="KW-0472">Membrane</keyword>
<evidence type="ECO:0000256" key="3">
    <source>
        <dbReference type="ARBA" id="ARBA00034310"/>
    </source>
</evidence>
<dbReference type="SUPFAM" id="SSF48464">
    <property type="entry name" value="ENTH/VHS domain"/>
    <property type="match status" value="1"/>
</dbReference>
<dbReference type="GO" id="GO:0001111">
    <property type="term" value="P:RNA polymerase II promoter clearance"/>
    <property type="evidence" value="ECO:0007669"/>
    <property type="project" value="UniProtKB-ARBA"/>
</dbReference>
<dbReference type="Pfam" id="PF04818">
    <property type="entry name" value="CID"/>
    <property type="match status" value="1"/>
</dbReference>
<dbReference type="EMBL" id="QBIY01012804">
    <property type="protein sequence ID" value="RXN16199.1"/>
    <property type="molecule type" value="Genomic_DNA"/>
</dbReference>
<dbReference type="Gene3D" id="1.25.40.90">
    <property type="match status" value="1"/>
</dbReference>
<gene>
    <name evidence="7" type="ORF">ROHU_027642</name>
</gene>
<dbReference type="AlphaFoldDB" id="A0A498M5N2"/>
<dbReference type="InterPro" id="IPR006569">
    <property type="entry name" value="CID_dom"/>
</dbReference>
<feature type="transmembrane region" description="Helical" evidence="5">
    <location>
        <begin position="227"/>
        <end position="252"/>
    </location>
</feature>
<dbReference type="SMART" id="SM00582">
    <property type="entry name" value="RPR"/>
    <property type="match status" value="1"/>
</dbReference>
<dbReference type="GO" id="GO:0099122">
    <property type="term" value="F:RNA polymerase II C-terminal domain binding"/>
    <property type="evidence" value="ECO:0007669"/>
    <property type="project" value="InterPro"/>
</dbReference>
<feature type="domain" description="CID" evidence="6">
    <location>
        <begin position="1"/>
        <end position="133"/>
    </location>
</feature>
<sequence>MSSFSESALEKKLSELSNSQQSVQTLSLWIIHHRKHASFIVRVWHRELKKAKSSRKLTFLYLANDVIQNSKKKGPEFTKDFEGVLVDACSHVAREGDEGCKKHMERLLNIWQERNLYRADFIQQLKLAIEDSDSPKQKPADAAAPQLTEELVKALQDLENAASGDAAVRQKIASLPQEVQDVSLLEKITEQLPSTISPESLFTGIEESLGTPQVFPINGKGWKISELIVLAVGIALTAVVILAFIFAISYIINCQKQKASNITGKLVDVDCDFNLNILFSLQKKQCKTDTDDDEDNSSEDTSLNSNISGGSVSDNGIVNVKEGDNFSLIVGTSELKFVNRVTVRKRNGTQEVFRYCSREEQNRGCKPFNSDRTTLYIGNEAVCVTFLDANTRDEGVYDVEVIDDKSIRICRNFTVALTG</sequence>
<evidence type="ECO:0000259" key="6">
    <source>
        <dbReference type="PROSITE" id="PS51391"/>
    </source>
</evidence>
<comment type="subcellular location">
    <subcellularLocation>
        <location evidence="1">Nucleus</location>
    </subcellularLocation>
</comment>
<protein>
    <submittedName>
        <fullName evidence="7">Regulation of nuclear pre-mRNA domain-containing 1B isoform X2</fullName>
    </submittedName>
</protein>
<evidence type="ECO:0000256" key="2">
    <source>
        <dbReference type="ARBA" id="ARBA00023242"/>
    </source>
</evidence>
<dbReference type="GO" id="GO:0031124">
    <property type="term" value="P:mRNA 3'-end processing"/>
    <property type="evidence" value="ECO:0007669"/>
    <property type="project" value="TreeGrafter"/>
</dbReference>
<dbReference type="Gene3D" id="6.10.250.2560">
    <property type="match status" value="1"/>
</dbReference>
<evidence type="ECO:0000313" key="7">
    <source>
        <dbReference type="EMBL" id="RXN16199.1"/>
    </source>
</evidence>
<dbReference type="InterPro" id="IPR032337">
    <property type="entry name" value="RPRD1A/B_C"/>
</dbReference>
<evidence type="ECO:0000256" key="1">
    <source>
        <dbReference type="ARBA" id="ARBA00004123"/>
    </source>
</evidence>
<feature type="region of interest" description="Disordered" evidence="4">
    <location>
        <begin position="287"/>
        <end position="308"/>
    </location>
</feature>
<dbReference type="GO" id="GO:0097550">
    <property type="term" value="C:transcription preinitiation complex"/>
    <property type="evidence" value="ECO:0007669"/>
    <property type="project" value="UniProtKB-ARBA"/>
</dbReference>
<accession>A0A498M5N2</accession>
<dbReference type="InterPro" id="IPR008942">
    <property type="entry name" value="ENTH_VHS"/>
</dbReference>
<dbReference type="Proteomes" id="UP000290572">
    <property type="component" value="Unassembled WGS sequence"/>
</dbReference>
<keyword evidence="5" id="KW-1133">Transmembrane helix</keyword>
<comment type="caution">
    <text evidence="7">The sequence shown here is derived from an EMBL/GenBank/DDBJ whole genome shotgun (WGS) entry which is preliminary data.</text>
</comment>
<proteinExistence type="inferred from homology"/>
<dbReference type="PROSITE" id="PS51391">
    <property type="entry name" value="CID"/>
    <property type="match status" value="1"/>
</dbReference>
<evidence type="ECO:0000313" key="8">
    <source>
        <dbReference type="Proteomes" id="UP000290572"/>
    </source>
</evidence>
<dbReference type="InterPro" id="IPR047882">
    <property type="entry name" value="RPRD1B_CID"/>
</dbReference>
<dbReference type="CDD" id="cd17012">
    <property type="entry name" value="CID_RPRD1B"/>
    <property type="match status" value="1"/>
</dbReference>
<organism evidence="7 8">
    <name type="scientific">Labeo rohita</name>
    <name type="common">Indian major carp</name>
    <name type="synonym">Cyprinus rohita</name>
    <dbReference type="NCBI Taxonomy" id="84645"/>
    <lineage>
        <taxon>Eukaryota</taxon>
        <taxon>Metazoa</taxon>
        <taxon>Chordata</taxon>
        <taxon>Craniata</taxon>
        <taxon>Vertebrata</taxon>
        <taxon>Euteleostomi</taxon>
        <taxon>Actinopterygii</taxon>
        <taxon>Neopterygii</taxon>
        <taxon>Teleostei</taxon>
        <taxon>Ostariophysi</taxon>
        <taxon>Cypriniformes</taxon>
        <taxon>Cyprinidae</taxon>
        <taxon>Labeoninae</taxon>
        <taxon>Labeonini</taxon>
        <taxon>Labeo</taxon>
    </lineage>
</organism>
<keyword evidence="2" id="KW-0539">Nucleus</keyword>
<comment type="similarity">
    <text evidence="3">Belongs to the UPF0400 (RTT103) family.</text>
</comment>
<dbReference type="Pfam" id="PF16566">
    <property type="entry name" value="CREPT"/>
    <property type="match status" value="1"/>
</dbReference>